<comment type="subcellular location">
    <subcellularLocation>
        <location evidence="1">Nucleus</location>
    </subcellularLocation>
</comment>
<keyword evidence="2" id="KW-0227">DNA damage</keyword>
<feature type="compositionally biased region" description="Basic and acidic residues" evidence="5">
    <location>
        <begin position="7"/>
        <end position="19"/>
    </location>
</feature>
<keyword evidence="4" id="KW-0539">Nucleus</keyword>
<proteinExistence type="predicted"/>
<accession>A0A8J4VUA1</accession>
<dbReference type="GO" id="GO:0005634">
    <property type="term" value="C:nucleus"/>
    <property type="evidence" value="ECO:0007669"/>
    <property type="project" value="UniProtKB-SubCell"/>
</dbReference>
<dbReference type="PANTHER" id="PTHR12663">
    <property type="entry name" value="ANDROGEN INDUCED INHIBITOR OF PROLIFERATION AS3 / PDS5-RELATED"/>
    <property type="match status" value="1"/>
</dbReference>
<dbReference type="AlphaFoldDB" id="A0A8J4VUA1"/>
<dbReference type="GO" id="GO:0000785">
    <property type="term" value="C:chromatin"/>
    <property type="evidence" value="ECO:0007669"/>
    <property type="project" value="TreeGrafter"/>
</dbReference>
<evidence type="ECO:0000256" key="3">
    <source>
        <dbReference type="ARBA" id="ARBA00023204"/>
    </source>
</evidence>
<keyword evidence="3" id="KW-0234">DNA repair</keyword>
<dbReference type="OrthoDB" id="200660at2759"/>
<keyword evidence="7" id="KW-1185">Reference proteome</keyword>
<dbReference type="InterPro" id="IPR039776">
    <property type="entry name" value="Pds5"/>
</dbReference>
<evidence type="ECO:0000256" key="5">
    <source>
        <dbReference type="SAM" id="MobiDB-lite"/>
    </source>
</evidence>
<feature type="compositionally biased region" description="Basic and acidic residues" evidence="5">
    <location>
        <begin position="28"/>
        <end position="53"/>
    </location>
</feature>
<dbReference type="GO" id="GO:0007064">
    <property type="term" value="P:mitotic sister chromatid cohesion"/>
    <property type="evidence" value="ECO:0007669"/>
    <property type="project" value="InterPro"/>
</dbReference>
<comment type="caution">
    <text evidence="6">The sequence shown here is derived from an EMBL/GenBank/DDBJ whole genome shotgun (WGS) entry which is preliminary data.</text>
</comment>
<evidence type="ECO:0000256" key="4">
    <source>
        <dbReference type="ARBA" id="ARBA00023242"/>
    </source>
</evidence>
<sequence>MPPEPLSSDRKERKHDRSSESLGSTVRWRGDSSYHGSREFYRGGSAEFRRPTDSRQLSFDLRRFGPIQPESAFDPASKKHKVSYNDGDEEMLSLKTERFELIEDDSGSDGEQASDHPSPDASTETPLKKKAKRNSNETTKQGKMDSSLKKQVIFNLIRLLVLFFSWLLRV</sequence>
<feature type="region of interest" description="Disordered" evidence="5">
    <location>
        <begin position="1"/>
        <end position="145"/>
    </location>
</feature>
<organism evidence="6 7">
    <name type="scientific">Castanea mollissima</name>
    <name type="common">Chinese chestnut</name>
    <dbReference type="NCBI Taxonomy" id="60419"/>
    <lineage>
        <taxon>Eukaryota</taxon>
        <taxon>Viridiplantae</taxon>
        <taxon>Streptophyta</taxon>
        <taxon>Embryophyta</taxon>
        <taxon>Tracheophyta</taxon>
        <taxon>Spermatophyta</taxon>
        <taxon>Magnoliopsida</taxon>
        <taxon>eudicotyledons</taxon>
        <taxon>Gunneridae</taxon>
        <taxon>Pentapetalae</taxon>
        <taxon>rosids</taxon>
        <taxon>fabids</taxon>
        <taxon>Fagales</taxon>
        <taxon>Fagaceae</taxon>
        <taxon>Castanea</taxon>
    </lineage>
</organism>
<name>A0A8J4VUA1_9ROSI</name>
<protein>
    <submittedName>
        <fullName evidence="6">Uncharacterized protein</fullName>
    </submittedName>
</protein>
<reference evidence="6" key="1">
    <citation type="submission" date="2020-03" db="EMBL/GenBank/DDBJ databases">
        <title>Castanea mollissima Vanexum genome sequencing.</title>
        <authorList>
            <person name="Staton M."/>
        </authorList>
    </citation>
    <scope>NUCLEOTIDE SEQUENCE</scope>
    <source>
        <tissue evidence="6">Leaf</tissue>
    </source>
</reference>
<dbReference type="PANTHER" id="PTHR12663:SF3">
    <property type="entry name" value="SISTER CHROMATID COHESION PROTEIN PDS5 HOMOLOG C"/>
    <property type="match status" value="1"/>
</dbReference>
<dbReference type="GO" id="GO:0006281">
    <property type="term" value="P:DNA repair"/>
    <property type="evidence" value="ECO:0007669"/>
    <property type="project" value="UniProtKB-KW"/>
</dbReference>
<dbReference type="Proteomes" id="UP000737018">
    <property type="component" value="Unassembled WGS sequence"/>
</dbReference>
<gene>
    <name evidence="6" type="ORF">CMV_014043</name>
</gene>
<dbReference type="EMBL" id="JRKL02001919">
    <property type="protein sequence ID" value="KAF3961334.1"/>
    <property type="molecule type" value="Genomic_DNA"/>
</dbReference>
<evidence type="ECO:0000256" key="2">
    <source>
        <dbReference type="ARBA" id="ARBA00022763"/>
    </source>
</evidence>
<evidence type="ECO:0000256" key="1">
    <source>
        <dbReference type="ARBA" id="ARBA00004123"/>
    </source>
</evidence>
<evidence type="ECO:0000313" key="7">
    <source>
        <dbReference type="Proteomes" id="UP000737018"/>
    </source>
</evidence>
<evidence type="ECO:0000313" key="6">
    <source>
        <dbReference type="EMBL" id="KAF3961334.1"/>
    </source>
</evidence>